<dbReference type="EMBL" id="SMFZ01000001">
    <property type="protein sequence ID" value="TCK25329.1"/>
    <property type="molecule type" value="Genomic_DNA"/>
</dbReference>
<dbReference type="NCBIfam" id="NF041646">
    <property type="entry name" value="VC0807_fam"/>
    <property type="match status" value="1"/>
</dbReference>
<feature type="transmembrane region" description="Helical" evidence="1">
    <location>
        <begin position="21"/>
        <end position="42"/>
    </location>
</feature>
<organism evidence="2 3">
    <name type="scientific">Pseudonocardia endophytica</name>
    <dbReference type="NCBI Taxonomy" id="401976"/>
    <lineage>
        <taxon>Bacteria</taxon>
        <taxon>Bacillati</taxon>
        <taxon>Actinomycetota</taxon>
        <taxon>Actinomycetes</taxon>
        <taxon>Pseudonocardiales</taxon>
        <taxon>Pseudonocardiaceae</taxon>
        <taxon>Pseudonocardia</taxon>
    </lineage>
</organism>
<keyword evidence="1" id="KW-0472">Membrane</keyword>
<keyword evidence="3" id="KW-1185">Reference proteome</keyword>
<protein>
    <recommendedName>
        <fullName evidence="4">Intracellular septation protein A</fullName>
    </recommendedName>
</protein>
<feature type="transmembrane region" description="Helical" evidence="1">
    <location>
        <begin position="191"/>
        <end position="209"/>
    </location>
</feature>
<evidence type="ECO:0000256" key="1">
    <source>
        <dbReference type="SAM" id="Phobius"/>
    </source>
</evidence>
<keyword evidence="1" id="KW-1133">Transmembrane helix</keyword>
<dbReference type="Proteomes" id="UP000295560">
    <property type="component" value="Unassembled WGS sequence"/>
</dbReference>
<gene>
    <name evidence="2" type="ORF">EV378_1133</name>
</gene>
<feature type="transmembrane region" description="Helical" evidence="1">
    <location>
        <begin position="165"/>
        <end position="185"/>
    </location>
</feature>
<accession>A0A4R1HYZ2</accession>
<proteinExistence type="predicted"/>
<name>A0A4R1HYZ2_PSEEN</name>
<evidence type="ECO:0008006" key="4">
    <source>
        <dbReference type="Google" id="ProtNLM"/>
    </source>
</evidence>
<sequence length="226" mass="23603">MTVIENERVEEQRVGSGRSPLWRSLGVLALDVAVPVVGFYALQAAGVGLVASLAISSAAAGVRVIWSLVRDRRTDAVALFVLVVTAISIPVSFIVGSPRLMLAKEELGVPPMGLYLLVTGLRGRTAMTEMFRPWLARTAAADGAFARLLAVPGGVLGRQLCRAQIVYGLAFLLTSAVRLTLIFTLPVTTAVWASGLALPVGIVVAIAAATPFTARAAAAVDAEVAR</sequence>
<feature type="transmembrane region" description="Helical" evidence="1">
    <location>
        <begin position="48"/>
        <end position="69"/>
    </location>
</feature>
<reference evidence="2 3" key="1">
    <citation type="submission" date="2019-03" db="EMBL/GenBank/DDBJ databases">
        <title>Sequencing the genomes of 1000 actinobacteria strains.</title>
        <authorList>
            <person name="Klenk H.-P."/>
        </authorList>
    </citation>
    <scope>NUCLEOTIDE SEQUENCE [LARGE SCALE GENOMIC DNA]</scope>
    <source>
        <strain evidence="2 3">DSM 44969</strain>
    </source>
</reference>
<dbReference type="AlphaFoldDB" id="A0A4R1HYZ2"/>
<dbReference type="OrthoDB" id="3781030at2"/>
<comment type="caution">
    <text evidence="2">The sequence shown here is derived from an EMBL/GenBank/DDBJ whole genome shotgun (WGS) entry which is preliminary data.</text>
</comment>
<keyword evidence="1" id="KW-0812">Transmembrane</keyword>
<evidence type="ECO:0000313" key="3">
    <source>
        <dbReference type="Proteomes" id="UP000295560"/>
    </source>
</evidence>
<feature type="transmembrane region" description="Helical" evidence="1">
    <location>
        <begin position="76"/>
        <end position="95"/>
    </location>
</feature>
<dbReference type="RefSeq" id="WP_132421639.1">
    <property type="nucleotide sequence ID" value="NZ_SMFZ01000001.1"/>
</dbReference>
<evidence type="ECO:0000313" key="2">
    <source>
        <dbReference type="EMBL" id="TCK25329.1"/>
    </source>
</evidence>